<reference evidence="2" key="1">
    <citation type="journal article" date="2020" name="ISME J.">
        <title>Gammaproteobacteria mediating utilization of methyl-, sulfur- and petroleum organic compounds in deep ocean hydrothermal plumes.</title>
        <authorList>
            <person name="Zhou Z."/>
            <person name="Liu Y."/>
            <person name="Pan J."/>
            <person name="Cron B.R."/>
            <person name="Toner B.M."/>
            <person name="Anantharaman K."/>
            <person name="Breier J.A."/>
            <person name="Dick G.J."/>
            <person name="Li M."/>
        </authorList>
    </citation>
    <scope>NUCLEOTIDE SEQUENCE</scope>
    <source>
        <strain evidence="2">SZUA-1501</strain>
    </source>
</reference>
<name>A0A9D1CGR7_AQUAO</name>
<dbReference type="EMBL" id="DQVE01000056">
    <property type="protein sequence ID" value="HIP98813.1"/>
    <property type="molecule type" value="Genomic_DNA"/>
</dbReference>
<comment type="caution">
    <text evidence="2">The sequence shown here is derived from an EMBL/GenBank/DDBJ whole genome shotgun (WGS) entry which is preliminary data.</text>
</comment>
<dbReference type="AlphaFoldDB" id="A0A9D1CGR7"/>
<dbReference type="InterPro" id="IPR036908">
    <property type="entry name" value="RlpA-like_sf"/>
</dbReference>
<protein>
    <recommendedName>
        <fullName evidence="1">RlpA-like protein double-psi beta-barrel domain-containing protein</fullName>
    </recommendedName>
</protein>
<feature type="domain" description="RlpA-like protein double-psi beta-barrel" evidence="1">
    <location>
        <begin position="121"/>
        <end position="210"/>
    </location>
</feature>
<dbReference type="Gene3D" id="2.40.40.10">
    <property type="entry name" value="RlpA-like domain"/>
    <property type="match status" value="1"/>
</dbReference>
<dbReference type="Pfam" id="PF03330">
    <property type="entry name" value="DPBB_1"/>
    <property type="match status" value="1"/>
</dbReference>
<evidence type="ECO:0000259" key="1">
    <source>
        <dbReference type="Pfam" id="PF03330"/>
    </source>
</evidence>
<gene>
    <name evidence="2" type="ORF">EYH37_05600</name>
</gene>
<organism evidence="2 3">
    <name type="scientific">Aquifex aeolicus</name>
    <dbReference type="NCBI Taxonomy" id="63363"/>
    <lineage>
        <taxon>Bacteria</taxon>
        <taxon>Pseudomonadati</taxon>
        <taxon>Aquificota</taxon>
        <taxon>Aquificia</taxon>
        <taxon>Aquificales</taxon>
        <taxon>Aquificaceae</taxon>
        <taxon>Aquifex</taxon>
    </lineage>
</organism>
<dbReference type="PANTHER" id="PTHR34183:SF1">
    <property type="entry name" value="ENDOLYTIC PEPTIDOGLYCAN TRANSGLYCOSYLASE RLPA"/>
    <property type="match status" value="1"/>
</dbReference>
<proteinExistence type="predicted"/>
<dbReference type="Proteomes" id="UP000606463">
    <property type="component" value="Unassembled WGS sequence"/>
</dbReference>
<dbReference type="PANTHER" id="PTHR34183">
    <property type="entry name" value="ENDOLYTIC PEPTIDOGLYCAN TRANSGLYCOSYLASE RLPA"/>
    <property type="match status" value="1"/>
</dbReference>
<dbReference type="SUPFAM" id="SSF50685">
    <property type="entry name" value="Barwin-like endoglucanases"/>
    <property type="match status" value="1"/>
</dbReference>
<evidence type="ECO:0000313" key="3">
    <source>
        <dbReference type="Proteomes" id="UP000606463"/>
    </source>
</evidence>
<dbReference type="CDD" id="cd22268">
    <property type="entry name" value="DPBB_RlpA-like"/>
    <property type="match status" value="1"/>
</dbReference>
<dbReference type="InterPro" id="IPR009009">
    <property type="entry name" value="RlpA-like_DPBB"/>
</dbReference>
<accession>A0A9D1CGR7</accession>
<evidence type="ECO:0000313" key="2">
    <source>
        <dbReference type="EMBL" id="HIP98813.1"/>
    </source>
</evidence>
<sequence>MPKLTFLLFAVSVVLFLTACSRVEYSPSGGLTARCNPSFGAFVQFCNFPRPLSNQVQDGSLVAIKGERKTLKVAVYYDRRYTLCLPKTYERYFQPGELVKVVTLRCGYSSNRPFCPWSVKVGYASWYGYGDGSSKYTASGRTFKPESYGLATRDLPFGTFVKITNLENHKSVYAVVLDRGPFVEGRDFDLYPKTMRALGGIEKGVIPVKVEIVRCGWPVY</sequence>
<dbReference type="PROSITE" id="PS51257">
    <property type="entry name" value="PROKAR_LIPOPROTEIN"/>
    <property type="match status" value="1"/>
</dbReference>